<keyword evidence="3" id="KW-1185">Reference proteome</keyword>
<dbReference type="EMBL" id="RCHS01000888">
    <property type="protein sequence ID" value="RMX56189.1"/>
    <property type="molecule type" value="Genomic_DNA"/>
</dbReference>
<comment type="caution">
    <text evidence="2">The sequence shown here is derived from an EMBL/GenBank/DDBJ whole genome shotgun (WGS) entry which is preliminary data.</text>
</comment>
<evidence type="ECO:0000313" key="3">
    <source>
        <dbReference type="Proteomes" id="UP000275408"/>
    </source>
</evidence>
<dbReference type="Proteomes" id="UP000275408">
    <property type="component" value="Unassembled WGS sequence"/>
</dbReference>
<reference evidence="2 3" key="1">
    <citation type="journal article" date="2018" name="Sci. Rep.">
        <title>Comparative analysis of the Pocillopora damicornis genome highlights role of immune system in coral evolution.</title>
        <authorList>
            <person name="Cunning R."/>
            <person name="Bay R.A."/>
            <person name="Gillette P."/>
            <person name="Baker A.C."/>
            <person name="Traylor-Knowles N."/>
        </authorList>
    </citation>
    <scope>NUCLEOTIDE SEQUENCE [LARGE SCALE GENOMIC DNA]</scope>
    <source>
        <strain evidence="2">RSMAS</strain>
        <tissue evidence="2">Whole animal</tissue>
    </source>
</reference>
<dbReference type="CDD" id="cd12087">
    <property type="entry name" value="TM_EGFR-like"/>
    <property type="match status" value="1"/>
</dbReference>
<protein>
    <submittedName>
        <fullName evidence="2">Uncharacterized protein</fullName>
    </submittedName>
</protein>
<keyword evidence="1" id="KW-1133">Transmembrane helix</keyword>
<evidence type="ECO:0000256" key="1">
    <source>
        <dbReference type="SAM" id="Phobius"/>
    </source>
</evidence>
<name>A0A3M6URG5_POCDA</name>
<accession>A0A3M6URG5</accession>
<dbReference type="AlphaFoldDB" id="A0A3M6URG5"/>
<dbReference type="OrthoDB" id="5980562at2759"/>
<feature type="transmembrane region" description="Helical" evidence="1">
    <location>
        <begin position="57"/>
        <end position="79"/>
    </location>
</feature>
<organism evidence="2 3">
    <name type="scientific">Pocillopora damicornis</name>
    <name type="common">Cauliflower coral</name>
    <name type="synonym">Millepora damicornis</name>
    <dbReference type="NCBI Taxonomy" id="46731"/>
    <lineage>
        <taxon>Eukaryota</taxon>
        <taxon>Metazoa</taxon>
        <taxon>Cnidaria</taxon>
        <taxon>Anthozoa</taxon>
        <taxon>Hexacorallia</taxon>
        <taxon>Scleractinia</taxon>
        <taxon>Astrocoeniina</taxon>
        <taxon>Pocilloporidae</taxon>
        <taxon>Pocillopora</taxon>
    </lineage>
</organism>
<gene>
    <name evidence="2" type="ORF">pdam_00015882</name>
</gene>
<evidence type="ECO:0000313" key="2">
    <source>
        <dbReference type="EMBL" id="RMX56189.1"/>
    </source>
</evidence>
<sequence length="94" mass="10492">MIILFFQITSLPYPVHMFYDFPILCEVPTPCVGELVQTTQSTVHATHSTDSDKKGTAIIAAVLSTIVAIVLIGLIVFYCRRRPLPPTLGKYHFQ</sequence>
<proteinExistence type="predicted"/>
<keyword evidence="1" id="KW-0812">Transmembrane</keyword>
<keyword evidence="1" id="KW-0472">Membrane</keyword>